<name>A0A853CGX8_9ACTN</name>
<dbReference type="InterPro" id="IPR050493">
    <property type="entry name" value="FAD-dep_Monooxygenase_BioMet"/>
</dbReference>
<protein>
    <submittedName>
        <fullName evidence="4">2-polyprenyl-6-methoxyphenol hydroxylase-like FAD-dependent oxidoreductase</fullName>
    </submittedName>
</protein>
<proteinExistence type="predicted"/>
<evidence type="ECO:0000256" key="1">
    <source>
        <dbReference type="ARBA" id="ARBA00023002"/>
    </source>
</evidence>
<dbReference type="AlphaFoldDB" id="A0A853CGX8"/>
<feature type="domain" description="FAD-binding" evidence="3">
    <location>
        <begin position="31"/>
        <end position="346"/>
    </location>
</feature>
<dbReference type="Proteomes" id="UP000541969">
    <property type="component" value="Unassembled WGS sequence"/>
</dbReference>
<reference evidence="4 5" key="1">
    <citation type="submission" date="2020-07" db="EMBL/GenBank/DDBJ databases">
        <title>Sequencing the genomes of 1000 actinobacteria strains.</title>
        <authorList>
            <person name="Klenk H.-P."/>
        </authorList>
    </citation>
    <scope>NUCLEOTIDE SEQUENCE [LARGE SCALE GENOMIC DNA]</scope>
    <source>
        <strain evidence="4 5">DSM 104001</strain>
    </source>
</reference>
<evidence type="ECO:0000313" key="4">
    <source>
        <dbReference type="EMBL" id="NYJ07214.1"/>
    </source>
</evidence>
<keyword evidence="5" id="KW-1185">Reference proteome</keyword>
<dbReference type="EMBL" id="JACBZT010000001">
    <property type="protein sequence ID" value="NYJ07214.1"/>
    <property type="molecule type" value="Genomic_DNA"/>
</dbReference>
<dbReference type="GO" id="GO:0004497">
    <property type="term" value="F:monooxygenase activity"/>
    <property type="evidence" value="ECO:0007669"/>
    <property type="project" value="UniProtKB-KW"/>
</dbReference>
<dbReference type="SUPFAM" id="SSF51905">
    <property type="entry name" value="FAD/NAD(P)-binding domain"/>
    <property type="match status" value="1"/>
</dbReference>
<accession>A0A853CGX8</accession>
<dbReference type="Pfam" id="PF01494">
    <property type="entry name" value="FAD_binding_3"/>
    <property type="match status" value="1"/>
</dbReference>
<keyword evidence="2" id="KW-0503">Monooxygenase</keyword>
<dbReference type="PRINTS" id="PR00420">
    <property type="entry name" value="RNGMNOXGNASE"/>
</dbReference>
<evidence type="ECO:0000256" key="2">
    <source>
        <dbReference type="ARBA" id="ARBA00023033"/>
    </source>
</evidence>
<dbReference type="PANTHER" id="PTHR13789:SF309">
    <property type="entry name" value="PUTATIVE (AFU_ORTHOLOGUE AFUA_6G14510)-RELATED"/>
    <property type="match status" value="1"/>
</dbReference>
<dbReference type="GO" id="GO:0071949">
    <property type="term" value="F:FAD binding"/>
    <property type="evidence" value="ECO:0007669"/>
    <property type="project" value="InterPro"/>
</dbReference>
<evidence type="ECO:0000259" key="3">
    <source>
        <dbReference type="Pfam" id="PF01494"/>
    </source>
</evidence>
<dbReference type="InterPro" id="IPR036188">
    <property type="entry name" value="FAD/NAD-bd_sf"/>
</dbReference>
<gene>
    <name evidence="4" type="ORF">GGQ55_003492</name>
</gene>
<dbReference type="InterPro" id="IPR002938">
    <property type="entry name" value="FAD-bd"/>
</dbReference>
<sequence length="413" mass="45209">MSDTDLDQLRRVHDELDMTSLRNAPGTGKRLKILVVGAGVGGLSAAIALTQIGAQVDVIEIKPDNSVPGVGFGLRLNGMRAVRELGLLEQCKAFGTKPSGLTYYDNRGQHLSTLSYGPDDGDVPSILVMSRIGYLDVATARAQELGCDIRMGTTVASLEQKPDTVAVTFSNGDSAEYDLVVGFDGINSQIRHEYFGARYDPTPAGGVAWRCPLPLADGLTDTTFLQGHGGKIVFSPLSSDMMYMVLTVAEEGRPRYDPAEMPRIMYDRARALMGDSEFMAESIVQVLQSTSVAYTPYSTVWVPYPWFRGRVMIGGDAAHTMPPYLGSGAAMAIEDGVVLAQELAKDHSLLDAQLMFMARRLPRARAVHERSIESMLEEFDSVTPEAFQRRLQFLRDLEPIANEYSNRLLALPY</sequence>
<evidence type="ECO:0000313" key="5">
    <source>
        <dbReference type="Proteomes" id="UP000541969"/>
    </source>
</evidence>
<organism evidence="4 5">
    <name type="scientific">Petropleomorpha daqingensis</name>
    <dbReference type="NCBI Taxonomy" id="2026353"/>
    <lineage>
        <taxon>Bacteria</taxon>
        <taxon>Bacillati</taxon>
        <taxon>Actinomycetota</taxon>
        <taxon>Actinomycetes</taxon>
        <taxon>Geodermatophilales</taxon>
        <taxon>Geodermatophilaceae</taxon>
        <taxon>Petropleomorpha</taxon>
    </lineage>
</organism>
<dbReference type="RefSeq" id="WP_179718898.1">
    <property type="nucleotide sequence ID" value="NZ_JACBZT010000001.1"/>
</dbReference>
<keyword evidence="1" id="KW-0560">Oxidoreductase</keyword>
<dbReference type="Gene3D" id="3.50.50.60">
    <property type="entry name" value="FAD/NAD(P)-binding domain"/>
    <property type="match status" value="1"/>
</dbReference>
<dbReference type="PANTHER" id="PTHR13789">
    <property type="entry name" value="MONOOXYGENASE"/>
    <property type="match status" value="1"/>
</dbReference>
<comment type="caution">
    <text evidence="4">The sequence shown here is derived from an EMBL/GenBank/DDBJ whole genome shotgun (WGS) entry which is preliminary data.</text>
</comment>